<dbReference type="EnsemblPlants" id="EMT32441">
    <property type="protein sequence ID" value="EMT32441"/>
    <property type="gene ID" value="F775_00084"/>
</dbReference>
<protein>
    <recommendedName>
        <fullName evidence="1">KIB1-4 beta-propeller domain-containing protein</fullName>
    </recommendedName>
</protein>
<reference evidence="2" key="1">
    <citation type="submission" date="2015-06" db="UniProtKB">
        <authorList>
            <consortium name="EnsemblPlants"/>
        </authorList>
    </citation>
    <scope>IDENTIFICATION</scope>
</reference>
<name>M8D7J2_AEGTA</name>
<evidence type="ECO:0000313" key="2">
    <source>
        <dbReference type="EnsemblPlants" id="EMT32441"/>
    </source>
</evidence>
<dbReference type="PANTHER" id="PTHR45560:SF3">
    <property type="entry name" value="DUF295 DOMAIN-CONTAINING PROTEIN"/>
    <property type="match status" value="1"/>
</dbReference>
<dbReference type="InterPro" id="IPR005174">
    <property type="entry name" value="KIB1-4_b-propeller"/>
</dbReference>
<dbReference type="PANTHER" id="PTHR45560">
    <property type="entry name" value="OS04G0163150 PROTEIN-RELATED"/>
    <property type="match status" value="1"/>
</dbReference>
<dbReference type="AlphaFoldDB" id="M8D7J2"/>
<dbReference type="Pfam" id="PF03478">
    <property type="entry name" value="Beta-prop_KIB1-4"/>
    <property type="match status" value="1"/>
</dbReference>
<proteinExistence type="predicted"/>
<accession>M8D7J2</accession>
<sequence>MGRAAGGCGLRAAHLWSGRGSTSLEPWMWHTAMDLQGPYNQDQQPHVSVRTKPSTDLRLLLVTSEGNRSGQPSGVIAHCATVTSYGSTVAMVTERSSRVFMSKDPMVDFRVGEVLWSSARVLDSCIYLATLECVACCEAFALNLQELVIACDASTIVKNTNEGSRFTKFRLAVSALEHAVRKSKFTHRRRPGRMRLVKPVTGEQRTLPAITIMPCLVEQEQCGQFVLDLKHFVRAQPHNVYEYRPSDWTHRIGAHDMCAKHMRSFCRKVVLSNSPPCPAAMMITGTQFGFVVFATAEGGAWRLARDGFDLAKTVVLSNSPPCPAAMMITGTQFGFVVFATAEGGAWRLARDGFDLAKTVCGTTPSPESSADAIHYEGRFYSITYSGQVEAWEHDTHDVGVFRSVVVAPRLLLPVDLDHRSGEEWRETDNIGDAALFVGGKSSLCVPTREHPELKAGCVYYASEGYANDCATDLVRVFSLKGGRAEKVEGLGRRRTRPRPVWFTPCIP</sequence>
<evidence type="ECO:0000259" key="1">
    <source>
        <dbReference type="Pfam" id="PF03478"/>
    </source>
</evidence>
<organism evidence="2">
    <name type="scientific">Aegilops tauschii</name>
    <name type="common">Tausch's goatgrass</name>
    <name type="synonym">Aegilops squarrosa</name>
    <dbReference type="NCBI Taxonomy" id="37682"/>
    <lineage>
        <taxon>Eukaryota</taxon>
        <taxon>Viridiplantae</taxon>
        <taxon>Streptophyta</taxon>
        <taxon>Embryophyta</taxon>
        <taxon>Tracheophyta</taxon>
        <taxon>Spermatophyta</taxon>
        <taxon>Magnoliopsida</taxon>
        <taxon>Liliopsida</taxon>
        <taxon>Poales</taxon>
        <taxon>Poaceae</taxon>
        <taxon>BOP clade</taxon>
        <taxon>Pooideae</taxon>
        <taxon>Triticodae</taxon>
        <taxon>Triticeae</taxon>
        <taxon>Triticinae</taxon>
        <taxon>Aegilops</taxon>
    </lineage>
</organism>
<feature type="domain" description="KIB1-4 beta-propeller" evidence="1">
    <location>
        <begin position="416"/>
        <end position="468"/>
    </location>
</feature>